<proteinExistence type="predicted"/>
<name>A0ABR2TBU4_9ROSI</name>
<gene>
    <name evidence="1" type="ORF">V6N11_076971</name>
</gene>
<organism evidence="1 2">
    <name type="scientific">Hibiscus sabdariffa</name>
    <name type="common">roselle</name>
    <dbReference type="NCBI Taxonomy" id="183260"/>
    <lineage>
        <taxon>Eukaryota</taxon>
        <taxon>Viridiplantae</taxon>
        <taxon>Streptophyta</taxon>
        <taxon>Embryophyta</taxon>
        <taxon>Tracheophyta</taxon>
        <taxon>Spermatophyta</taxon>
        <taxon>Magnoliopsida</taxon>
        <taxon>eudicotyledons</taxon>
        <taxon>Gunneridae</taxon>
        <taxon>Pentapetalae</taxon>
        <taxon>rosids</taxon>
        <taxon>malvids</taxon>
        <taxon>Malvales</taxon>
        <taxon>Malvaceae</taxon>
        <taxon>Malvoideae</taxon>
        <taxon>Hibiscus</taxon>
    </lineage>
</organism>
<sequence>MAERGSPYGGCMVAVRWSWRGSNGGLGLSAWGVSGHRWSQLGAWETKSQRVSASRLKISPVCDLDRWG</sequence>
<comment type="caution">
    <text evidence="1">The sequence shown here is derived from an EMBL/GenBank/DDBJ whole genome shotgun (WGS) entry which is preliminary data.</text>
</comment>
<keyword evidence="2" id="KW-1185">Reference proteome</keyword>
<evidence type="ECO:0000313" key="2">
    <source>
        <dbReference type="Proteomes" id="UP001396334"/>
    </source>
</evidence>
<evidence type="ECO:0000313" key="1">
    <source>
        <dbReference type="EMBL" id="KAK9034919.1"/>
    </source>
</evidence>
<reference evidence="1 2" key="1">
    <citation type="journal article" date="2024" name="G3 (Bethesda)">
        <title>Genome assembly of Hibiscus sabdariffa L. provides insights into metabolisms of medicinal natural products.</title>
        <authorList>
            <person name="Kim T."/>
        </authorList>
    </citation>
    <scope>NUCLEOTIDE SEQUENCE [LARGE SCALE GENOMIC DNA]</scope>
    <source>
        <strain evidence="1">TK-2024</strain>
        <tissue evidence="1">Old leaves</tissue>
    </source>
</reference>
<dbReference type="Proteomes" id="UP001396334">
    <property type="component" value="Unassembled WGS sequence"/>
</dbReference>
<accession>A0ABR2TBU4</accession>
<protein>
    <submittedName>
        <fullName evidence="1">Uncharacterized protein</fullName>
    </submittedName>
</protein>
<dbReference type="EMBL" id="JBBPBN010000006">
    <property type="protein sequence ID" value="KAK9034919.1"/>
    <property type="molecule type" value="Genomic_DNA"/>
</dbReference>